<accession>A0A426WWQ6</accession>
<evidence type="ECO:0000313" key="2">
    <source>
        <dbReference type="Proteomes" id="UP000287651"/>
    </source>
</evidence>
<reference evidence="1 2" key="1">
    <citation type="journal article" date="2014" name="Agronomy (Basel)">
        <title>A Draft Genome Sequence for Ensete ventricosum, the Drought-Tolerant Tree Against Hunger.</title>
        <authorList>
            <person name="Harrison J."/>
            <person name="Moore K.A."/>
            <person name="Paszkiewicz K."/>
            <person name="Jones T."/>
            <person name="Grant M."/>
            <person name="Ambacheew D."/>
            <person name="Muzemil S."/>
            <person name="Studholme D.J."/>
        </authorList>
    </citation>
    <scope>NUCLEOTIDE SEQUENCE [LARGE SCALE GENOMIC DNA]</scope>
</reference>
<comment type="caution">
    <text evidence="1">The sequence shown here is derived from an EMBL/GenBank/DDBJ whole genome shotgun (WGS) entry which is preliminary data.</text>
</comment>
<name>A0A426WWQ6_ENSVE</name>
<dbReference type="EMBL" id="AMZH03036406">
    <property type="protein sequence ID" value="RRT31733.1"/>
    <property type="molecule type" value="Genomic_DNA"/>
</dbReference>
<gene>
    <name evidence="1" type="ORF">B296_00056993</name>
</gene>
<evidence type="ECO:0000313" key="1">
    <source>
        <dbReference type="EMBL" id="RRT31733.1"/>
    </source>
</evidence>
<proteinExistence type="predicted"/>
<sequence length="80" mass="8832">MNRVTDVDAESTHRYRNARLHVLADRDVDTVGSVVSRVGASAAPHVFGGLAETREPSAPYRDSKCFGTRSLIPLPRKRIK</sequence>
<organism evidence="1 2">
    <name type="scientific">Ensete ventricosum</name>
    <name type="common">Abyssinian banana</name>
    <name type="synonym">Musa ensete</name>
    <dbReference type="NCBI Taxonomy" id="4639"/>
    <lineage>
        <taxon>Eukaryota</taxon>
        <taxon>Viridiplantae</taxon>
        <taxon>Streptophyta</taxon>
        <taxon>Embryophyta</taxon>
        <taxon>Tracheophyta</taxon>
        <taxon>Spermatophyta</taxon>
        <taxon>Magnoliopsida</taxon>
        <taxon>Liliopsida</taxon>
        <taxon>Zingiberales</taxon>
        <taxon>Musaceae</taxon>
        <taxon>Ensete</taxon>
    </lineage>
</organism>
<dbReference type="Proteomes" id="UP000287651">
    <property type="component" value="Unassembled WGS sequence"/>
</dbReference>
<dbReference type="AlphaFoldDB" id="A0A426WWQ6"/>
<protein>
    <submittedName>
        <fullName evidence="1">Uncharacterized protein</fullName>
    </submittedName>
</protein>